<dbReference type="SUPFAM" id="SSF52096">
    <property type="entry name" value="ClpP/crotonase"/>
    <property type="match status" value="1"/>
</dbReference>
<dbReference type="InterPro" id="IPR003609">
    <property type="entry name" value="Pan_app"/>
</dbReference>
<reference evidence="6 7" key="1">
    <citation type="submission" date="2023-07" db="EMBL/GenBank/DDBJ databases">
        <title>Sorghum-associated microbial communities from plants grown in Nebraska, USA.</title>
        <authorList>
            <person name="Schachtman D."/>
        </authorList>
    </citation>
    <scope>NUCLEOTIDE SEQUENCE [LARGE SCALE GENOMIC DNA]</scope>
    <source>
        <strain evidence="6 7">3199</strain>
    </source>
</reference>
<evidence type="ECO:0000313" key="6">
    <source>
        <dbReference type="EMBL" id="MDR6901498.1"/>
    </source>
</evidence>
<feature type="region of interest" description="Disordered" evidence="3">
    <location>
        <begin position="190"/>
        <end position="245"/>
    </location>
</feature>
<dbReference type="Proteomes" id="UP001250791">
    <property type="component" value="Unassembled WGS sequence"/>
</dbReference>
<evidence type="ECO:0000259" key="5">
    <source>
        <dbReference type="SMART" id="SM00223"/>
    </source>
</evidence>
<keyword evidence="1" id="KW-0677">Repeat</keyword>
<dbReference type="EMBL" id="JAVDUP010000003">
    <property type="protein sequence ID" value="MDR6901498.1"/>
    <property type="molecule type" value="Genomic_DNA"/>
</dbReference>
<evidence type="ECO:0000256" key="3">
    <source>
        <dbReference type="SAM" id="MobiDB-lite"/>
    </source>
</evidence>
<proteinExistence type="predicted"/>
<dbReference type="SMART" id="SM00223">
    <property type="entry name" value="APPLE"/>
    <property type="match status" value="2"/>
</dbReference>
<evidence type="ECO:0000256" key="1">
    <source>
        <dbReference type="ARBA" id="ARBA00022737"/>
    </source>
</evidence>
<keyword evidence="4" id="KW-0732">Signal</keyword>
<dbReference type="Gene3D" id="3.90.226.10">
    <property type="entry name" value="2-enoyl-CoA Hydratase, Chain A, domain 1"/>
    <property type="match status" value="1"/>
</dbReference>
<name>A0ABU1SSV4_9HYPH</name>
<accession>A0ABU1SSV4</accession>
<keyword evidence="2" id="KW-1015">Disulfide bond</keyword>
<evidence type="ECO:0000256" key="2">
    <source>
        <dbReference type="ARBA" id="ARBA00023157"/>
    </source>
</evidence>
<evidence type="ECO:0000313" key="7">
    <source>
        <dbReference type="Proteomes" id="UP001250791"/>
    </source>
</evidence>
<feature type="domain" description="Apple" evidence="5">
    <location>
        <begin position="259"/>
        <end position="334"/>
    </location>
</feature>
<comment type="caution">
    <text evidence="6">The sequence shown here is derived from an EMBL/GenBank/DDBJ whole genome shotgun (WGS) entry which is preliminary data.</text>
</comment>
<dbReference type="Gene3D" id="3.50.4.10">
    <property type="entry name" value="Hepatocyte Growth Factor"/>
    <property type="match status" value="2"/>
</dbReference>
<feature type="domain" description="Apple" evidence="5">
    <location>
        <begin position="351"/>
        <end position="422"/>
    </location>
</feature>
<feature type="signal peptide" evidence="4">
    <location>
        <begin position="1"/>
        <end position="27"/>
    </location>
</feature>
<organism evidence="6 7">
    <name type="scientific">Rhizobium miluonense</name>
    <dbReference type="NCBI Taxonomy" id="411945"/>
    <lineage>
        <taxon>Bacteria</taxon>
        <taxon>Pseudomonadati</taxon>
        <taxon>Pseudomonadota</taxon>
        <taxon>Alphaproteobacteria</taxon>
        <taxon>Hyphomicrobiales</taxon>
        <taxon>Rhizobiaceae</taxon>
        <taxon>Rhizobium/Agrobacterium group</taxon>
        <taxon>Rhizobium</taxon>
    </lineage>
</organism>
<dbReference type="CDD" id="cd01100">
    <property type="entry name" value="APPLE_Factor_XI_like"/>
    <property type="match status" value="1"/>
</dbReference>
<sequence>MRKVLSSALHGIAALLAGVTMAVSALAAENAFGPFTFDDTKPDVISLNGEIDAGSALNFRRALQAAPNAKLVTLNSIGGNVQMALLIADDIHQRKLATYIPKDSRCFSSCSYIFLAGIERKADGQLGVHQISSDAPDLVGAQLAISDIIDLLNRFDTPVEVMSVMFKTPPNDMHIFTADEIERYKLNRTGTEQQPTTAAAPVLPSTAPGTGGAPTSTQITAPPSQTPPVTATASTPPTSQETQALVSPIEEFTKRPNRIAIYTGMDLFGDDISSTRVVDAAACALSCLLTKGECKAFTFNADPKIKRGPNCFLKSSAGRADGNSVAFSGRFLSAADADPSAITLGTIDPKSALFDNVDLPGGDLSHFPDRAAKTPLDCRLACIDEAQCVAFTYLKKKKECWLKGFIGTPIFGQDMVSGMKKLQTFSPAKIISLN</sequence>
<feature type="chain" id="PRO_5046589217" description="Apple domain-containing protein" evidence="4">
    <location>
        <begin position="28"/>
        <end position="434"/>
    </location>
</feature>
<dbReference type="InterPro" id="IPR029045">
    <property type="entry name" value="ClpP/crotonase-like_dom_sf"/>
</dbReference>
<dbReference type="RefSeq" id="WP_310231749.1">
    <property type="nucleotide sequence ID" value="NZ_JAVDUP010000003.1"/>
</dbReference>
<evidence type="ECO:0000256" key="4">
    <source>
        <dbReference type="SAM" id="SignalP"/>
    </source>
</evidence>
<dbReference type="InterPro" id="IPR000177">
    <property type="entry name" value="Apple"/>
</dbReference>
<dbReference type="Pfam" id="PF14295">
    <property type="entry name" value="PAN_4"/>
    <property type="match status" value="2"/>
</dbReference>
<gene>
    <name evidence="6" type="ORF">J2W52_003122</name>
</gene>
<keyword evidence="7" id="KW-1185">Reference proteome</keyword>
<protein>
    <recommendedName>
        <fullName evidence="5">Apple domain-containing protein</fullName>
    </recommendedName>
</protein>
<feature type="compositionally biased region" description="Low complexity" evidence="3">
    <location>
        <begin position="204"/>
        <end position="243"/>
    </location>
</feature>